<dbReference type="EMBL" id="CP011507">
    <property type="protein sequence ID" value="AKS06936.1"/>
    <property type="molecule type" value="Genomic_DNA"/>
</dbReference>
<dbReference type="KEGG" id="ptv:AA957_12705"/>
<reference evidence="2" key="2">
    <citation type="submission" date="2015-05" db="EMBL/GenBank/DDBJ databases">
        <authorList>
            <person name="Swarnkar M.K."/>
            <person name="Vyas P."/>
            <person name="Rahi P."/>
            <person name="Thakur R."/>
            <person name="Thakur N."/>
            <person name="Singh A.K."/>
            <person name="Gulati A."/>
        </authorList>
    </citation>
    <scope>NUCLEOTIDE SEQUENCE [LARGE SCALE GENOMIC DNA]</scope>
    <source>
        <strain evidence="2">745</strain>
    </source>
</reference>
<dbReference type="Gene3D" id="3.40.140.120">
    <property type="match status" value="1"/>
</dbReference>
<dbReference type="InterPro" id="IPR006944">
    <property type="entry name" value="Phage/GTA_portal"/>
</dbReference>
<dbReference type="Gene3D" id="3.30.1120.70">
    <property type="match status" value="1"/>
</dbReference>
<dbReference type="AlphaFoldDB" id="A0A0H5A7N0"/>
<sequence length="445" mass="48924">MNKPIKSVLRQALFKSAEPGFVKSSLAGWVGRRIGLGDASFWNGYYGTDSASGKTVSQQTALQLSTVWACVRLIAETLATLPIALYEDKDGVPVVASSHPVHRVISIQPNADQTPVEFWECVVASLLLAGNSFNEPHLVGGELSSLEFLLPQAVSPPRRNSNGAIEYRFTDSDGKSHTLLDEQMMHTRGFGTDPMSGLSPLAMGRNVFGAAMAADESASKMFANGMKLGGVLSTDQILKPEQRNDIREDMAAKFAGAVNSGKTMVLEAGMKYQQVSMTPEDAQMLQTRAFNVEEICRWFRVPPWMVGHTSNSTSWGTGMEQQMIGFLSFTLLPWMKRIEQSINRRLLRPDERRRFYAKFNPEGLLRADSAARAAFYSSMTQNGIYTRDDCRIKENLAPMGGNAAKLTVQSNMLPIDKLGEGAGDAQQARSALLDWLNEKPKGNQE</sequence>
<dbReference type="PATRIC" id="fig|200450.3.peg.2619"/>
<organism evidence="1 2">
    <name type="scientific">Pseudomonas trivialis</name>
    <dbReference type="NCBI Taxonomy" id="200450"/>
    <lineage>
        <taxon>Bacteria</taxon>
        <taxon>Pseudomonadati</taxon>
        <taxon>Pseudomonadota</taxon>
        <taxon>Gammaproteobacteria</taxon>
        <taxon>Pseudomonadales</taxon>
        <taxon>Pseudomonadaceae</taxon>
        <taxon>Pseudomonas</taxon>
    </lineage>
</organism>
<name>A0A0H5A7N0_9PSED</name>
<dbReference type="Pfam" id="PF04860">
    <property type="entry name" value="Phage_portal"/>
    <property type="match status" value="1"/>
</dbReference>
<accession>A0A0H5A7N0</accession>
<dbReference type="OrthoDB" id="9765386at2"/>
<dbReference type="Gene3D" id="1.20.1270.210">
    <property type="match status" value="1"/>
</dbReference>
<gene>
    <name evidence="1" type="ORF">AA957_12705</name>
</gene>
<reference evidence="1 2" key="1">
    <citation type="journal article" date="2015" name="Genome Announc.">
        <title>Complete Genome Sequence of the Rhizobacterium Pseudomonas trivialis Strain IHBB745 with Multiple Plant Growth-Promoting Activities and Tolerance to Desiccation and Alkalinity.</title>
        <authorList>
            <person name="Gulati A."/>
            <person name="Swarnkar M.K."/>
            <person name="Vyas P."/>
            <person name="Rahi P."/>
            <person name="Thakur R."/>
            <person name="Thakur N."/>
            <person name="Singh A.K."/>
        </authorList>
    </citation>
    <scope>NUCLEOTIDE SEQUENCE [LARGE SCALE GENOMIC DNA]</scope>
    <source>
        <strain evidence="2">745</strain>
    </source>
</reference>
<evidence type="ECO:0000313" key="2">
    <source>
        <dbReference type="Proteomes" id="UP000036608"/>
    </source>
</evidence>
<dbReference type="InterPro" id="IPR006427">
    <property type="entry name" value="Portal_HK97"/>
</dbReference>
<evidence type="ECO:0000313" key="1">
    <source>
        <dbReference type="EMBL" id="AKS06936.1"/>
    </source>
</evidence>
<dbReference type="RefSeq" id="WP_049710511.1">
    <property type="nucleotide sequence ID" value="NZ_CP011507.1"/>
</dbReference>
<proteinExistence type="predicted"/>
<dbReference type="NCBIfam" id="TIGR01537">
    <property type="entry name" value="portal_HK97"/>
    <property type="match status" value="1"/>
</dbReference>
<dbReference type="Proteomes" id="UP000036608">
    <property type="component" value="Chromosome"/>
</dbReference>
<protein>
    <submittedName>
        <fullName evidence="1">Portal protein</fullName>
    </submittedName>
</protein>